<comment type="similarity">
    <text evidence="2">Belongs to the Nudix hydrolase family.</text>
</comment>
<name>A0ABM1RUF7_LIMPO</name>
<dbReference type="PRINTS" id="PR00502">
    <property type="entry name" value="NUDIXFAMILY"/>
</dbReference>
<gene>
    <name evidence="5" type="primary">LOC111083067</name>
</gene>
<dbReference type="PROSITE" id="PS00893">
    <property type="entry name" value="NUDIX_BOX"/>
    <property type="match status" value="1"/>
</dbReference>
<dbReference type="RefSeq" id="XP_022235012.1">
    <property type="nucleotide sequence ID" value="XM_022379304.1"/>
</dbReference>
<organism evidence="4 5">
    <name type="scientific">Limulus polyphemus</name>
    <name type="common">Atlantic horseshoe crab</name>
    <dbReference type="NCBI Taxonomy" id="6850"/>
    <lineage>
        <taxon>Eukaryota</taxon>
        <taxon>Metazoa</taxon>
        <taxon>Ecdysozoa</taxon>
        <taxon>Arthropoda</taxon>
        <taxon>Chelicerata</taxon>
        <taxon>Merostomata</taxon>
        <taxon>Xiphosura</taxon>
        <taxon>Limulidae</taxon>
        <taxon>Limulus</taxon>
    </lineage>
</organism>
<evidence type="ECO:0000256" key="1">
    <source>
        <dbReference type="ARBA" id="ARBA00022801"/>
    </source>
</evidence>
<evidence type="ECO:0000259" key="3">
    <source>
        <dbReference type="PROSITE" id="PS51462"/>
    </source>
</evidence>
<evidence type="ECO:0000256" key="2">
    <source>
        <dbReference type="RuleBase" id="RU003476"/>
    </source>
</evidence>
<dbReference type="Gene3D" id="3.90.79.10">
    <property type="entry name" value="Nucleoside Triphosphate Pyrophosphohydrolase"/>
    <property type="match status" value="1"/>
</dbReference>
<dbReference type="GeneID" id="111083067"/>
<dbReference type="PROSITE" id="PS51462">
    <property type="entry name" value="NUDIX"/>
    <property type="match status" value="1"/>
</dbReference>
<dbReference type="SUPFAM" id="SSF55811">
    <property type="entry name" value="Nudix"/>
    <property type="match status" value="1"/>
</dbReference>
<dbReference type="InterPro" id="IPR000086">
    <property type="entry name" value="NUDIX_hydrolase_dom"/>
</dbReference>
<dbReference type="InterPro" id="IPR020476">
    <property type="entry name" value="Nudix_hydrolase"/>
</dbReference>
<proteinExistence type="inferred from homology"/>
<accession>A0ABM1RUF7</accession>
<keyword evidence="4" id="KW-1185">Reference proteome</keyword>
<evidence type="ECO:0000313" key="4">
    <source>
        <dbReference type="Proteomes" id="UP000694941"/>
    </source>
</evidence>
<keyword evidence="1 2" id="KW-0378">Hydrolase</keyword>
<sequence length="91" mass="10316">MMQEAKRSCAGTWYLPAGRMEPGEDILDAAKREVLEETGLEFEPTTLLMVESAQGHWYRFVVTGNVTGNLHYEVNLRQSLELILNHCKPHG</sequence>
<reference evidence="5" key="1">
    <citation type="submission" date="2025-08" db="UniProtKB">
        <authorList>
            <consortium name="RefSeq"/>
        </authorList>
    </citation>
    <scope>IDENTIFICATION</scope>
    <source>
        <tissue evidence="5">Muscle</tissue>
    </source>
</reference>
<dbReference type="Pfam" id="PF00293">
    <property type="entry name" value="NUDIX"/>
    <property type="match status" value="1"/>
</dbReference>
<evidence type="ECO:0000313" key="5">
    <source>
        <dbReference type="RefSeq" id="XP_022235012.1"/>
    </source>
</evidence>
<dbReference type="InterPro" id="IPR015797">
    <property type="entry name" value="NUDIX_hydrolase-like_dom_sf"/>
</dbReference>
<dbReference type="Proteomes" id="UP000694941">
    <property type="component" value="Unplaced"/>
</dbReference>
<dbReference type="InterPro" id="IPR020084">
    <property type="entry name" value="NUDIX_hydrolase_CS"/>
</dbReference>
<dbReference type="PANTHER" id="PTHR22769">
    <property type="entry name" value="MUTT/NUDIX HYDROLASE"/>
    <property type="match status" value="1"/>
</dbReference>
<protein>
    <submittedName>
        <fullName evidence="5">8-oxo-dGDP phosphatase NUDT18-like</fullName>
    </submittedName>
</protein>
<dbReference type="PANTHER" id="PTHR22769:SF56">
    <property type="entry name" value="8-OXO-DGDP PHOSPHATASE NUDT18"/>
    <property type="match status" value="1"/>
</dbReference>
<feature type="domain" description="Nudix hydrolase" evidence="3">
    <location>
        <begin position="1"/>
        <end position="91"/>
    </location>
</feature>